<evidence type="ECO:0000256" key="2">
    <source>
        <dbReference type="ARBA" id="ARBA00022837"/>
    </source>
</evidence>
<reference evidence="4 5" key="1">
    <citation type="submission" date="2024-02" db="EMBL/GenBank/DDBJ databases">
        <authorList>
            <person name="Chen Y."/>
            <person name="Shah S."/>
            <person name="Dougan E. K."/>
            <person name="Thang M."/>
            <person name="Chan C."/>
        </authorList>
    </citation>
    <scope>NUCLEOTIDE SEQUENCE [LARGE SCALE GENOMIC DNA]</scope>
</reference>
<accession>A0ABP0PHU3</accession>
<evidence type="ECO:0000313" key="4">
    <source>
        <dbReference type="EMBL" id="CAK9074642.1"/>
    </source>
</evidence>
<gene>
    <name evidence="4" type="ORF">CCMP2556_LOCUS36769</name>
</gene>
<keyword evidence="1" id="KW-0479">Metal-binding</keyword>
<dbReference type="SMART" id="SM00239">
    <property type="entry name" value="C2"/>
    <property type="match status" value="2"/>
</dbReference>
<dbReference type="SUPFAM" id="SSF49562">
    <property type="entry name" value="C2 domain (Calcium/lipid-binding domain, CaLB)"/>
    <property type="match status" value="2"/>
</dbReference>
<keyword evidence="5" id="KW-1185">Reference proteome</keyword>
<comment type="caution">
    <text evidence="4">The sequence shown here is derived from an EMBL/GenBank/DDBJ whole genome shotgun (WGS) entry which is preliminary data.</text>
</comment>
<protein>
    <recommendedName>
        <fullName evidence="3">C2 domain-containing protein</fullName>
    </recommendedName>
</protein>
<dbReference type="Proteomes" id="UP001642484">
    <property type="component" value="Unassembled WGS sequence"/>
</dbReference>
<dbReference type="InterPro" id="IPR000008">
    <property type="entry name" value="C2_dom"/>
</dbReference>
<keyword evidence="2" id="KW-0106">Calcium</keyword>
<dbReference type="PROSITE" id="PS50004">
    <property type="entry name" value="C2"/>
    <property type="match status" value="2"/>
</dbReference>
<evidence type="ECO:0000256" key="1">
    <source>
        <dbReference type="ARBA" id="ARBA00022723"/>
    </source>
</evidence>
<dbReference type="PRINTS" id="PR00360">
    <property type="entry name" value="C2DOMAIN"/>
</dbReference>
<dbReference type="PANTHER" id="PTHR45911">
    <property type="entry name" value="C2 DOMAIN-CONTAINING PROTEIN"/>
    <property type="match status" value="1"/>
</dbReference>
<evidence type="ECO:0000259" key="3">
    <source>
        <dbReference type="PROSITE" id="PS50004"/>
    </source>
</evidence>
<dbReference type="CDD" id="cd00030">
    <property type="entry name" value="C2"/>
    <property type="match status" value="1"/>
</dbReference>
<dbReference type="EMBL" id="CAXAMN010023028">
    <property type="protein sequence ID" value="CAK9074642.1"/>
    <property type="molecule type" value="Genomic_DNA"/>
</dbReference>
<dbReference type="Pfam" id="PF00168">
    <property type="entry name" value="C2"/>
    <property type="match status" value="2"/>
</dbReference>
<organism evidence="4 5">
    <name type="scientific">Durusdinium trenchii</name>
    <dbReference type="NCBI Taxonomy" id="1381693"/>
    <lineage>
        <taxon>Eukaryota</taxon>
        <taxon>Sar</taxon>
        <taxon>Alveolata</taxon>
        <taxon>Dinophyceae</taxon>
        <taxon>Suessiales</taxon>
        <taxon>Symbiodiniaceae</taxon>
        <taxon>Durusdinium</taxon>
    </lineage>
</organism>
<dbReference type="Gene3D" id="2.60.40.150">
    <property type="entry name" value="C2 domain"/>
    <property type="match status" value="2"/>
</dbReference>
<sequence>MTAKTKAVEFSSLSEALGANATEVGETMAKVRPSVRVNTTVEATLVEALVDPAEKGLDIYQFEFVSDFLHELKLYALVKAEGKNYLCSVSARPSDQLADIVSDRTGRRTWYDFDGISLLPRGSLTEVLRDVGLEKELGDDFAAFSKLAFDSHSADSHFLSPHEFKQLYYRLMHRYPRLLPRTPALRVTVYGAKNLPPADVNGKADPYCTMQLAGKPHIKTRTRHLEKTLEPRWGEELTGNYAYQEGDDLLFEVVDYDKGSLQGDLMCSCVVPNKEFHRPGGFDGSWPMTLAPELAKLKGYTPALRVRIQVMAFPEPPPRMTILIRHAEGLPPADANGKSDPFCSMQLVGKPYSRSTTTIKSRTLEPVWNETLTDKHRYEVGDSISFKVWDYDKAGGNDLLGECVLDGSQFHKPGGFDGELKLETSETKYTPCISVKILVREVEEATAAAAAAAAAAGVEEEAAHEVEEVVETA</sequence>
<feature type="domain" description="C2" evidence="3">
    <location>
        <begin position="302"/>
        <end position="420"/>
    </location>
</feature>
<proteinExistence type="predicted"/>
<evidence type="ECO:0000313" key="5">
    <source>
        <dbReference type="Proteomes" id="UP001642484"/>
    </source>
</evidence>
<feature type="domain" description="C2" evidence="3">
    <location>
        <begin position="165"/>
        <end position="286"/>
    </location>
</feature>
<name>A0ABP0PHU3_9DINO</name>
<dbReference type="InterPro" id="IPR035892">
    <property type="entry name" value="C2_domain_sf"/>
</dbReference>